<dbReference type="AlphaFoldDB" id="A0AAD9YWF1"/>
<gene>
    <name evidence="2" type="ORF">OEA41_010421</name>
</gene>
<feature type="compositionally biased region" description="Polar residues" evidence="1">
    <location>
        <begin position="285"/>
        <end position="296"/>
    </location>
</feature>
<feature type="region of interest" description="Disordered" evidence="1">
    <location>
        <begin position="277"/>
        <end position="302"/>
    </location>
</feature>
<feature type="region of interest" description="Disordered" evidence="1">
    <location>
        <begin position="1"/>
        <end position="26"/>
    </location>
</feature>
<evidence type="ECO:0000256" key="1">
    <source>
        <dbReference type="SAM" id="MobiDB-lite"/>
    </source>
</evidence>
<accession>A0AAD9YWF1</accession>
<proteinExistence type="predicted"/>
<evidence type="ECO:0000313" key="3">
    <source>
        <dbReference type="Proteomes" id="UP001276659"/>
    </source>
</evidence>
<comment type="caution">
    <text evidence="2">The sequence shown here is derived from an EMBL/GenBank/DDBJ whole genome shotgun (WGS) entry which is preliminary data.</text>
</comment>
<name>A0AAD9YWF1_9LECA</name>
<organism evidence="2 3">
    <name type="scientific">Lepraria neglecta</name>
    <dbReference type="NCBI Taxonomy" id="209136"/>
    <lineage>
        <taxon>Eukaryota</taxon>
        <taxon>Fungi</taxon>
        <taxon>Dikarya</taxon>
        <taxon>Ascomycota</taxon>
        <taxon>Pezizomycotina</taxon>
        <taxon>Lecanoromycetes</taxon>
        <taxon>OSLEUM clade</taxon>
        <taxon>Lecanoromycetidae</taxon>
        <taxon>Lecanorales</taxon>
        <taxon>Lecanorineae</taxon>
        <taxon>Stereocaulaceae</taxon>
        <taxon>Lepraria</taxon>
    </lineage>
</organism>
<dbReference type="EMBL" id="JASNWA010000011">
    <property type="protein sequence ID" value="KAK3167294.1"/>
    <property type="molecule type" value="Genomic_DNA"/>
</dbReference>
<dbReference type="Proteomes" id="UP001276659">
    <property type="component" value="Unassembled WGS sequence"/>
</dbReference>
<keyword evidence="3" id="KW-1185">Reference proteome</keyword>
<reference evidence="2" key="1">
    <citation type="submission" date="2022-11" db="EMBL/GenBank/DDBJ databases">
        <title>Chromosomal genome sequence assembly and mating type (MAT) locus characterization of the leprose asexual lichenized fungus Lepraria neglecta (Nyl.) Erichsen.</title>
        <authorList>
            <person name="Allen J.L."/>
            <person name="Pfeffer B."/>
        </authorList>
    </citation>
    <scope>NUCLEOTIDE SEQUENCE</scope>
    <source>
        <strain evidence="2">Allen 5258</strain>
    </source>
</reference>
<sequence length="346" mass="38659">MDSKADHPPNETAPSSDPGSLTDAPPSQYIAAPEVVESTAGSNTAIVIDELYRDVWCYSYREPGTHGYIPHEEYSPSLDIRGSLTLVEHRKPSDSPFRIPCKATFSYGPEWWADFTCLYNAETDTFSDFALCPATDPSTAISYEMNVTMYEYLQHPMQGRGIEVKHFELKANETPETHAGRIVLDDEGQQMLFVRMLYNGHGNEVYILYLKKVDDVDDDDDDDDMVLTEGEREKLGLRVEDLETTSHLNHASQPISTAVPTININITYAFVHSSVTAEDPRGDQPGSSIHITNSSPGPEDDGTIYCTVEFQWRAFTASFERDCDPATGNFVKFELNGDSRKGDWGK</sequence>
<protein>
    <submittedName>
        <fullName evidence="2">Uncharacterized protein</fullName>
    </submittedName>
</protein>
<evidence type="ECO:0000313" key="2">
    <source>
        <dbReference type="EMBL" id="KAK3167294.1"/>
    </source>
</evidence>